<evidence type="ECO:0000259" key="5">
    <source>
        <dbReference type="PROSITE" id="PS50006"/>
    </source>
</evidence>
<dbReference type="InterPro" id="IPR000340">
    <property type="entry name" value="Dual-sp_phosphatase_cat-dom"/>
</dbReference>
<dbReference type="SMART" id="SM00240">
    <property type="entry name" value="FHA"/>
    <property type="match status" value="1"/>
</dbReference>
<dbReference type="Pfam" id="PF00581">
    <property type="entry name" value="Rhodanese"/>
    <property type="match status" value="1"/>
</dbReference>
<feature type="domain" description="Rhodanese" evidence="8">
    <location>
        <begin position="11"/>
        <end position="39"/>
    </location>
</feature>
<dbReference type="SMART" id="SM00404">
    <property type="entry name" value="PTPc_motif"/>
    <property type="match status" value="1"/>
</dbReference>
<dbReference type="Gene3D" id="2.60.200.20">
    <property type="match status" value="1"/>
</dbReference>
<feature type="domain" description="Tyrosine-protein phosphatase" evidence="6">
    <location>
        <begin position="138"/>
        <end position="279"/>
    </location>
</feature>
<gene>
    <name evidence="9" type="ORF">GOP47_0018951</name>
</gene>
<reference evidence="9" key="1">
    <citation type="submission" date="2021-01" db="EMBL/GenBank/DDBJ databases">
        <title>Adiantum capillus-veneris genome.</title>
        <authorList>
            <person name="Fang Y."/>
            <person name="Liao Q."/>
        </authorList>
    </citation>
    <scope>NUCLEOTIDE SEQUENCE</scope>
    <source>
        <strain evidence="9">H3</strain>
        <tissue evidence="9">Leaf</tissue>
    </source>
</reference>
<dbReference type="AlphaFoldDB" id="A0A9D4UER8"/>
<dbReference type="Pfam" id="PF00782">
    <property type="entry name" value="DSPc"/>
    <property type="match status" value="1"/>
</dbReference>
<organism evidence="9 10">
    <name type="scientific">Adiantum capillus-veneris</name>
    <name type="common">Maidenhair fern</name>
    <dbReference type="NCBI Taxonomy" id="13818"/>
    <lineage>
        <taxon>Eukaryota</taxon>
        <taxon>Viridiplantae</taxon>
        <taxon>Streptophyta</taxon>
        <taxon>Embryophyta</taxon>
        <taxon>Tracheophyta</taxon>
        <taxon>Polypodiopsida</taxon>
        <taxon>Polypodiidae</taxon>
        <taxon>Polypodiales</taxon>
        <taxon>Pteridineae</taxon>
        <taxon>Pteridaceae</taxon>
        <taxon>Vittarioideae</taxon>
        <taxon>Adiantum</taxon>
    </lineage>
</organism>
<dbReference type="InterPro" id="IPR008984">
    <property type="entry name" value="SMAD_FHA_dom_sf"/>
</dbReference>
<dbReference type="Gene3D" id="3.90.190.10">
    <property type="entry name" value="Protein tyrosine phosphatase superfamily"/>
    <property type="match status" value="1"/>
</dbReference>
<evidence type="ECO:0000256" key="2">
    <source>
        <dbReference type="ARBA" id="ARBA00013064"/>
    </source>
</evidence>
<dbReference type="InterPro" id="IPR029021">
    <property type="entry name" value="Prot-tyrosine_phosphatase-like"/>
</dbReference>
<dbReference type="CDD" id="cd00060">
    <property type="entry name" value="FHA"/>
    <property type="match status" value="1"/>
</dbReference>
<dbReference type="GO" id="GO:0017017">
    <property type="term" value="F:MAP kinase tyrosine/serine/threonine phosphatase activity"/>
    <property type="evidence" value="ECO:0007669"/>
    <property type="project" value="TreeGrafter"/>
</dbReference>
<dbReference type="InterPro" id="IPR020422">
    <property type="entry name" value="TYR_PHOSPHATASE_DUAL_dom"/>
</dbReference>
<keyword evidence="3" id="KW-0378">Hydrolase</keyword>
<comment type="caution">
    <text evidence="9">The sequence shown here is derived from an EMBL/GenBank/DDBJ whole genome shotgun (WGS) entry which is preliminary data.</text>
</comment>
<dbReference type="InterPro" id="IPR003595">
    <property type="entry name" value="Tyr_Pase_cat"/>
</dbReference>
<evidence type="ECO:0000259" key="8">
    <source>
        <dbReference type="PROSITE" id="PS50206"/>
    </source>
</evidence>
<dbReference type="InterPro" id="IPR000253">
    <property type="entry name" value="FHA_dom"/>
</dbReference>
<evidence type="ECO:0000256" key="4">
    <source>
        <dbReference type="ARBA" id="ARBA00022912"/>
    </source>
</evidence>
<dbReference type="GO" id="GO:0005737">
    <property type="term" value="C:cytoplasm"/>
    <property type="evidence" value="ECO:0007669"/>
    <property type="project" value="TreeGrafter"/>
</dbReference>
<evidence type="ECO:0000259" key="6">
    <source>
        <dbReference type="PROSITE" id="PS50054"/>
    </source>
</evidence>
<dbReference type="InterPro" id="IPR036873">
    <property type="entry name" value="Rhodanese-like_dom_sf"/>
</dbReference>
<dbReference type="CDD" id="cd14498">
    <property type="entry name" value="DSP"/>
    <property type="match status" value="1"/>
</dbReference>
<evidence type="ECO:0000256" key="1">
    <source>
        <dbReference type="ARBA" id="ARBA00008601"/>
    </source>
</evidence>
<dbReference type="SUPFAM" id="SSF52821">
    <property type="entry name" value="Rhodanese/Cell cycle control phosphatase"/>
    <property type="match status" value="1"/>
</dbReference>
<dbReference type="SMART" id="SM00195">
    <property type="entry name" value="DSPc"/>
    <property type="match status" value="1"/>
</dbReference>
<dbReference type="GO" id="GO:0008330">
    <property type="term" value="F:protein tyrosine/threonine phosphatase activity"/>
    <property type="evidence" value="ECO:0007669"/>
    <property type="project" value="TreeGrafter"/>
</dbReference>
<proteinExistence type="inferred from homology"/>
<dbReference type="InterPro" id="IPR001763">
    <property type="entry name" value="Rhodanese-like_dom"/>
</dbReference>
<evidence type="ECO:0000259" key="7">
    <source>
        <dbReference type="PROSITE" id="PS50056"/>
    </source>
</evidence>
<evidence type="ECO:0000313" key="10">
    <source>
        <dbReference type="Proteomes" id="UP000886520"/>
    </source>
</evidence>
<dbReference type="PANTHER" id="PTHR10159:SF519">
    <property type="entry name" value="DUAL SPECIFICITY PROTEIN PHOSPHATASE MPK3"/>
    <property type="match status" value="1"/>
</dbReference>
<evidence type="ECO:0000256" key="3">
    <source>
        <dbReference type="ARBA" id="ARBA00022801"/>
    </source>
</evidence>
<dbReference type="GO" id="GO:0033550">
    <property type="term" value="F:MAP kinase tyrosine phosphatase activity"/>
    <property type="evidence" value="ECO:0007669"/>
    <property type="project" value="TreeGrafter"/>
</dbReference>
<dbReference type="InterPro" id="IPR000387">
    <property type="entry name" value="Tyr_Pase_dom"/>
</dbReference>
<dbReference type="EMBL" id="JABFUD020000018">
    <property type="protein sequence ID" value="KAI5066327.1"/>
    <property type="molecule type" value="Genomic_DNA"/>
</dbReference>
<name>A0A9D4UER8_ADICA</name>
<evidence type="ECO:0000313" key="9">
    <source>
        <dbReference type="EMBL" id="KAI5066327.1"/>
    </source>
</evidence>
<dbReference type="PANTHER" id="PTHR10159">
    <property type="entry name" value="DUAL SPECIFICITY PROTEIN PHOSPHATASE"/>
    <property type="match status" value="1"/>
</dbReference>
<dbReference type="PROSITE" id="PS50006">
    <property type="entry name" value="FHA_DOMAIN"/>
    <property type="match status" value="1"/>
</dbReference>
<dbReference type="EC" id="3.1.3.48" evidence="2"/>
<keyword evidence="10" id="KW-1185">Reference proteome</keyword>
<dbReference type="PROSITE" id="PS50054">
    <property type="entry name" value="TYR_PHOSPHATASE_DUAL"/>
    <property type="match status" value="1"/>
</dbReference>
<dbReference type="Pfam" id="PF00498">
    <property type="entry name" value="FHA"/>
    <property type="match status" value="1"/>
</dbReference>
<dbReference type="PROSITE" id="PS00383">
    <property type="entry name" value="TYR_PHOSPHATASE_1"/>
    <property type="match status" value="1"/>
</dbReference>
<dbReference type="SUPFAM" id="SSF49879">
    <property type="entry name" value="SMAD/FHA domain"/>
    <property type="match status" value="1"/>
</dbReference>
<sequence>MAWRGFNVMVDKQRVLLLDCRPPSLFAASHIRGSICVALQGRTLISLAGPGPPTWSSNCWWDRHVLLITGPPSHKRKTPDHDALTFHPVFTFLQEEGLVRSLHLLEPDQGEEDAFTSFASSYPFLVTRSTKSVGIGSYPTEIIPRLLFLGDMSHAASQSRLKELQICHVVTIHTEPLKLPKSFVHAFFELEDAPFANIAQYFDPVYEFVERAKSAQKRVLIHCGAGASRSATLCAAYLMRAKHWGVEDALKFLKEHRSKVNPNPGFLSALHEYSCFLDENRLDVPTKASSAGIPWHLDILKKEDSIGSVLLDKDVISFGRGADCYMILDHTSISRQHAVLTRGENGEFKLVDNHSTHGTFVNGNVLSRGAAVVLKQGDILRFGASTRTESWVYLELLHALFGEDIGFR</sequence>
<dbReference type="GO" id="GO:0043409">
    <property type="term" value="P:negative regulation of MAPK cascade"/>
    <property type="evidence" value="ECO:0007669"/>
    <property type="project" value="TreeGrafter"/>
</dbReference>
<dbReference type="PROSITE" id="PS50056">
    <property type="entry name" value="TYR_PHOSPHATASE_2"/>
    <property type="match status" value="1"/>
</dbReference>
<dbReference type="Proteomes" id="UP000886520">
    <property type="component" value="Chromosome 18"/>
</dbReference>
<dbReference type="OrthoDB" id="10252009at2759"/>
<protein>
    <recommendedName>
        <fullName evidence="2">protein-tyrosine-phosphatase</fullName>
        <ecNumber evidence="2">3.1.3.48</ecNumber>
    </recommendedName>
</protein>
<dbReference type="Gene3D" id="3.40.250.10">
    <property type="entry name" value="Rhodanese-like domain"/>
    <property type="match status" value="1"/>
</dbReference>
<accession>A0A9D4UER8</accession>
<keyword evidence="4" id="KW-0904">Protein phosphatase</keyword>
<feature type="domain" description="Tyrosine specific protein phosphatases" evidence="7">
    <location>
        <begin position="199"/>
        <end position="257"/>
    </location>
</feature>
<feature type="domain" description="FHA" evidence="5">
    <location>
        <begin position="316"/>
        <end position="366"/>
    </location>
</feature>
<comment type="similarity">
    <text evidence="1">Belongs to the protein-tyrosine phosphatase family. Non-receptor class dual specificity subfamily.</text>
</comment>
<dbReference type="InterPro" id="IPR016130">
    <property type="entry name" value="Tyr_Pase_AS"/>
</dbReference>
<dbReference type="SUPFAM" id="SSF52799">
    <property type="entry name" value="(Phosphotyrosine protein) phosphatases II"/>
    <property type="match status" value="1"/>
</dbReference>
<dbReference type="PROSITE" id="PS50206">
    <property type="entry name" value="RHODANESE_3"/>
    <property type="match status" value="1"/>
</dbReference>